<dbReference type="GO" id="GO:0008289">
    <property type="term" value="F:lipid binding"/>
    <property type="evidence" value="ECO:0007669"/>
    <property type="project" value="UniProtKB-UniRule"/>
</dbReference>
<accession>A0A1S4EV99</accession>
<dbReference type="UniPathway" id="UPA00232"/>
<dbReference type="AlphaFoldDB" id="A0A1S4EV99"/>
<proteinExistence type="inferred from homology"/>
<dbReference type="Gene3D" id="1.10.357.10">
    <property type="entry name" value="Tetracycline Repressor, domain 2"/>
    <property type="match status" value="1"/>
</dbReference>
<evidence type="ECO:0000256" key="2">
    <source>
        <dbReference type="ARBA" id="ARBA00004749"/>
    </source>
</evidence>
<dbReference type="Pfam" id="PF21392">
    <property type="entry name" value="COQ9_N"/>
    <property type="match status" value="1"/>
</dbReference>
<evidence type="ECO:0000256" key="8">
    <source>
        <dbReference type="RuleBase" id="RU366063"/>
    </source>
</evidence>
<dbReference type="FunFam" id="1.10.357.10:FF:000004">
    <property type="entry name" value="Ubiquinone biosynthesis protein COQ9, mitochondrial"/>
    <property type="match status" value="1"/>
</dbReference>
<dbReference type="InterPro" id="IPR012762">
    <property type="entry name" value="Ubiq_biosynth_COQ9"/>
</dbReference>
<feature type="compositionally biased region" description="Basic and acidic residues" evidence="9">
    <location>
        <begin position="64"/>
        <end position="74"/>
    </location>
</feature>
<feature type="domain" description="Ubiquinone biosynthesis protein COQ9 HTH" evidence="11">
    <location>
        <begin position="96"/>
        <end position="123"/>
    </location>
</feature>
<dbReference type="PANTHER" id="PTHR21427:SF19">
    <property type="entry name" value="UBIQUINONE BIOSYNTHESIS PROTEIN COQ9, MITOCHONDRIAL"/>
    <property type="match status" value="1"/>
</dbReference>
<dbReference type="InterPro" id="IPR013718">
    <property type="entry name" value="COQ9_C"/>
</dbReference>
<comment type="subcellular location">
    <subcellularLocation>
        <location evidence="1 8">Mitochondrion</location>
    </subcellularLocation>
</comment>
<organism evidence="12 13">
    <name type="scientific">Aedes aegypti</name>
    <name type="common">Yellowfever mosquito</name>
    <name type="synonym">Culex aegypti</name>
    <dbReference type="NCBI Taxonomy" id="7159"/>
    <lineage>
        <taxon>Eukaryota</taxon>
        <taxon>Metazoa</taxon>
        <taxon>Ecdysozoa</taxon>
        <taxon>Arthropoda</taxon>
        <taxon>Hexapoda</taxon>
        <taxon>Insecta</taxon>
        <taxon>Pterygota</taxon>
        <taxon>Neoptera</taxon>
        <taxon>Endopterygota</taxon>
        <taxon>Diptera</taxon>
        <taxon>Nematocera</taxon>
        <taxon>Culicoidea</taxon>
        <taxon>Culicidae</taxon>
        <taxon>Culicinae</taxon>
        <taxon>Aedini</taxon>
        <taxon>Aedes</taxon>
        <taxon>Stegomyia</taxon>
    </lineage>
</organism>
<evidence type="ECO:0000256" key="9">
    <source>
        <dbReference type="SAM" id="MobiDB-lite"/>
    </source>
</evidence>
<keyword evidence="4 8" id="KW-0831">Ubiquinone biosynthesis</keyword>
<feature type="region of interest" description="Disordered" evidence="9">
    <location>
        <begin position="64"/>
        <end position="88"/>
    </location>
</feature>
<dbReference type="Proteomes" id="UP000682892">
    <property type="component" value="Chromosome 1"/>
</dbReference>
<reference evidence="12" key="3">
    <citation type="submission" date="2012-09" db="EMBL/GenBank/DDBJ databases">
        <authorList>
            <consortium name="VectorBase"/>
        </authorList>
    </citation>
    <scope>NUCLEOTIDE SEQUENCE</scope>
    <source>
        <strain evidence="12">Liverpool</strain>
    </source>
</reference>
<evidence type="ECO:0000313" key="13">
    <source>
        <dbReference type="Proteomes" id="UP000682892"/>
    </source>
</evidence>
<sequence length="312" mass="35280">MNTLGKITLLHYRCGKGIILHPICASMVYGGLAKTHGVHLVLQSKLCSTSSTGTRETFDEFRAREEQKEKEATTHKIPNSNDGYDEDKNDPKVLAVKESILTAALGYVPTHGWSKKAIAKGAESVNYSSSVNGLFPRNGIEVLDFFHKVCNQNLVEYLKLQASRNDKVQDSATFARKAIEVRLRMLIPYLQHWPQALGLMALPPNAPTSLAHVLTLADDICYYAGDRSVDFNWYTRRIGLASIYKATELYMMQDNSQDFEKTWKFLNRRVEEARVLHDFLVKSEHATLHIQNAVESTFSTARNILGLNFDRR</sequence>
<dbReference type="HOGENOM" id="CLU_057411_0_0_1"/>
<evidence type="ECO:0000313" key="12">
    <source>
        <dbReference type="EMBL" id="EAT48775.1"/>
    </source>
</evidence>
<keyword evidence="6 8" id="KW-0446">Lipid-binding</keyword>
<dbReference type="OMA" id="CAGFGWN"/>
<protein>
    <recommendedName>
        <fullName evidence="8">Ubiquinone biosynthesis protein</fullName>
    </recommendedName>
</protein>
<dbReference type="NCBIfam" id="TIGR02396">
    <property type="entry name" value="diverge_rpsU"/>
    <property type="match status" value="1"/>
</dbReference>
<comment type="function">
    <text evidence="8">Membrane-associated protein that warps the membrane surface to access and bind aromatic isoprenes with high specificity, including ubiquinone (CoQ) isoprene intermediates and presents them directly to Coq7, therefore facilitating the Coq7-mediated hydroxylase step. Participates in the biosynthesis of coenzyme Q, also named ubiquinone, an essential lipid-soluble electron transporter for aerobic cellular respiration.</text>
</comment>
<evidence type="ECO:0000256" key="6">
    <source>
        <dbReference type="ARBA" id="ARBA00023121"/>
    </source>
</evidence>
<dbReference type="GO" id="GO:0005743">
    <property type="term" value="C:mitochondrial inner membrane"/>
    <property type="evidence" value="ECO:0007669"/>
    <property type="project" value="TreeGrafter"/>
</dbReference>
<evidence type="ECO:0000256" key="5">
    <source>
        <dbReference type="ARBA" id="ARBA00022946"/>
    </source>
</evidence>
<name>A0A1S4EV99_AEDAE</name>
<keyword evidence="7 8" id="KW-0496">Mitochondrion</keyword>
<evidence type="ECO:0000259" key="10">
    <source>
        <dbReference type="Pfam" id="PF08511"/>
    </source>
</evidence>
<reference evidence="12" key="2">
    <citation type="journal article" date="2007" name="Science">
        <title>Genome sequence of Aedes aegypti, a major arbovirus vector.</title>
        <authorList>
            <person name="Nene V."/>
            <person name="Wortman J.R."/>
            <person name="Lawson D."/>
            <person name="Haas B."/>
            <person name="Kodira C."/>
            <person name="Tu Z.J."/>
            <person name="Loftus B."/>
            <person name="Xi Z."/>
            <person name="Megy K."/>
            <person name="Grabherr M."/>
            <person name="Ren Q."/>
            <person name="Zdobnov E.M."/>
            <person name="Lobo N.F."/>
            <person name="Campbell K.S."/>
            <person name="Brown S.E."/>
            <person name="Bonaldo M.F."/>
            <person name="Zhu J."/>
            <person name="Sinkins S.P."/>
            <person name="Hogenkamp D.G."/>
            <person name="Amedeo P."/>
            <person name="Arensburger P."/>
            <person name="Atkinson P.W."/>
            <person name="Bidwell S."/>
            <person name="Biedler J."/>
            <person name="Birney E."/>
            <person name="Bruggner R.V."/>
            <person name="Costas J."/>
            <person name="Coy M.R."/>
            <person name="Crabtree J."/>
            <person name="Crawford M."/>
            <person name="Debruyn B."/>
            <person name="Decaprio D."/>
            <person name="Eiglmeier K."/>
            <person name="Eisenstadt E."/>
            <person name="El-Dorry H."/>
            <person name="Gelbart W.M."/>
            <person name="Gomes S.L."/>
            <person name="Hammond M."/>
            <person name="Hannick L.I."/>
            <person name="Hogan J.R."/>
            <person name="Holmes M.H."/>
            <person name="Jaffe D."/>
            <person name="Johnston J.S."/>
            <person name="Kennedy R.C."/>
            <person name="Koo H."/>
            <person name="Kravitz S."/>
            <person name="Kriventseva E.V."/>
            <person name="Kulp D."/>
            <person name="Labutti K."/>
            <person name="Lee E."/>
            <person name="Li S."/>
            <person name="Lovin D.D."/>
            <person name="Mao C."/>
            <person name="Mauceli E."/>
            <person name="Menck C.F."/>
            <person name="Miller J.R."/>
            <person name="Montgomery P."/>
            <person name="Mori A."/>
            <person name="Nascimento A.L."/>
            <person name="Naveira H.F."/>
            <person name="Nusbaum C."/>
            <person name="O'leary S."/>
            <person name="Orvis J."/>
            <person name="Pertea M."/>
            <person name="Quesneville H."/>
            <person name="Reidenbach K.R."/>
            <person name="Rogers Y.H."/>
            <person name="Roth C.W."/>
            <person name="Schneider J.R."/>
            <person name="Schatz M."/>
            <person name="Shumway M."/>
            <person name="Stanke M."/>
            <person name="Stinson E.O."/>
            <person name="Tubio J.M."/>
            <person name="Vanzee J.P."/>
            <person name="Verjovski-Almeida S."/>
            <person name="Werner D."/>
            <person name="White O."/>
            <person name="Wyder S."/>
            <person name="Zeng Q."/>
            <person name="Zhao Q."/>
            <person name="Zhao Y."/>
            <person name="Hill C.A."/>
            <person name="Raikhel A.S."/>
            <person name="Soares M.B."/>
            <person name="Knudson D.L."/>
            <person name="Lee N.H."/>
            <person name="Galagan J."/>
            <person name="Salzberg S.L."/>
            <person name="Paulsen I.T."/>
            <person name="Dimopoulos G."/>
            <person name="Collins F.H."/>
            <person name="Birren B."/>
            <person name="Fraser-Liggett C.M."/>
            <person name="Severson D.W."/>
        </authorList>
    </citation>
    <scope>NUCLEOTIDE SEQUENCE [LARGE SCALE GENOMIC DNA]</scope>
    <source>
        <strain evidence="12">Liverpool</strain>
    </source>
</reference>
<dbReference type="EMBL" id="CH477189">
    <property type="protein sequence ID" value="EAT48775.1"/>
    <property type="molecule type" value="Genomic_DNA"/>
</dbReference>
<dbReference type="PANTHER" id="PTHR21427">
    <property type="entry name" value="UBIQUINONE BIOSYNTHESIS PROTEIN COQ9, MITOCHONDRIAL"/>
    <property type="match status" value="1"/>
</dbReference>
<comment type="similarity">
    <text evidence="3 8">Belongs to the COQ9 family.</text>
</comment>
<feature type="domain" description="COQ9 C-terminal" evidence="10">
    <location>
        <begin position="206"/>
        <end position="275"/>
    </location>
</feature>
<evidence type="ECO:0000256" key="7">
    <source>
        <dbReference type="ARBA" id="ARBA00023128"/>
    </source>
</evidence>
<dbReference type="Pfam" id="PF08511">
    <property type="entry name" value="COQ9"/>
    <property type="match status" value="1"/>
</dbReference>
<comment type="pathway">
    <text evidence="2 8">Cofactor biosynthesis; ubiquinone biosynthesis.</text>
</comment>
<gene>
    <name evidence="12" type="ORF">AaeL_AAEL000240</name>
</gene>
<reference evidence="12" key="1">
    <citation type="submission" date="2005-10" db="EMBL/GenBank/DDBJ databases">
        <authorList>
            <person name="Loftus B.J."/>
            <person name="Nene V.M."/>
            <person name="Hannick L.I."/>
            <person name="Bidwell S."/>
            <person name="Haas B."/>
            <person name="Amedeo P."/>
            <person name="Orvis J."/>
            <person name="Wortman J.R."/>
            <person name="White O.R."/>
            <person name="Salzberg S."/>
            <person name="Shumway M."/>
            <person name="Koo H."/>
            <person name="Zhao Y."/>
            <person name="Holmes M."/>
            <person name="Miller J."/>
            <person name="Schatz M."/>
            <person name="Pop M."/>
            <person name="Pai G."/>
            <person name="Utterback T."/>
            <person name="Rogers Y.-H."/>
            <person name="Kravitz S."/>
            <person name="Fraser C.M."/>
        </authorList>
    </citation>
    <scope>NUCLEOTIDE SEQUENCE</scope>
    <source>
        <strain evidence="12">Liverpool</strain>
    </source>
</reference>
<evidence type="ECO:0000256" key="4">
    <source>
        <dbReference type="ARBA" id="ARBA00022688"/>
    </source>
</evidence>
<evidence type="ECO:0000259" key="11">
    <source>
        <dbReference type="Pfam" id="PF21392"/>
    </source>
</evidence>
<dbReference type="GO" id="GO:0006744">
    <property type="term" value="P:ubiquinone biosynthetic process"/>
    <property type="evidence" value="ECO:0007669"/>
    <property type="project" value="UniProtKB-UniRule"/>
</dbReference>
<dbReference type="InterPro" id="IPR048674">
    <property type="entry name" value="COQ9_HTH"/>
</dbReference>
<evidence type="ECO:0000256" key="3">
    <source>
        <dbReference type="ARBA" id="ARBA00010766"/>
    </source>
</evidence>
<evidence type="ECO:0000256" key="1">
    <source>
        <dbReference type="ARBA" id="ARBA00004173"/>
    </source>
</evidence>
<keyword evidence="5" id="KW-0809">Transit peptide</keyword>